<evidence type="ECO:0000256" key="12">
    <source>
        <dbReference type="ARBA" id="ARBA00023180"/>
    </source>
</evidence>
<dbReference type="SUPFAM" id="SSF56112">
    <property type="entry name" value="Protein kinase-like (PK-like)"/>
    <property type="match status" value="1"/>
</dbReference>
<keyword evidence="10" id="KW-1133">Transmembrane helix</keyword>
<evidence type="ECO:0000256" key="8">
    <source>
        <dbReference type="ARBA" id="ARBA00022777"/>
    </source>
</evidence>
<comment type="catalytic activity">
    <reaction evidence="13">
        <text>L-threonyl-[protein] + ATP = O-phospho-L-threonyl-[protein] + ADP + H(+)</text>
        <dbReference type="Rhea" id="RHEA:46608"/>
        <dbReference type="Rhea" id="RHEA-COMP:11060"/>
        <dbReference type="Rhea" id="RHEA-COMP:11605"/>
        <dbReference type="ChEBI" id="CHEBI:15378"/>
        <dbReference type="ChEBI" id="CHEBI:30013"/>
        <dbReference type="ChEBI" id="CHEBI:30616"/>
        <dbReference type="ChEBI" id="CHEBI:61977"/>
        <dbReference type="ChEBI" id="CHEBI:456216"/>
        <dbReference type="EC" id="2.7.11.1"/>
    </reaction>
</comment>
<dbReference type="Proteomes" id="UP001141806">
    <property type="component" value="Unassembled WGS sequence"/>
</dbReference>
<evidence type="ECO:0000256" key="4">
    <source>
        <dbReference type="ARBA" id="ARBA00022679"/>
    </source>
</evidence>
<evidence type="ECO:0000256" key="13">
    <source>
        <dbReference type="ARBA" id="ARBA00047899"/>
    </source>
</evidence>
<keyword evidence="6" id="KW-0732">Signal</keyword>
<evidence type="ECO:0000259" key="17">
    <source>
        <dbReference type="PROSITE" id="PS50011"/>
    </source>
</evidence>
<name>A0A9Q0GYA0_9MAGN</name>
<comment type="subcellular location">
    <subcellularLocation>
        <location evidence="1">Membrane</location>
        <topology evidence="1">Single-pass type I membrane protein</topology>
    </subcellularLocation>
</comment>
<evidence type="ECO:0000256" key="9">
    <source>
        <dbReference type="ARBA" id="ARBA00022840"/>
    </source>
</evidence>
<evidence type="ECO:0000256" key="15">
    <source>
        <dbReference type="PROSITE-ProRule" id="PRU10141"/>
    </source>
</evidence>
<evidence type="ECO:0000256" key="10">
    <source>
        <dbReference type="ARBA" id="ARBA00022989"/>
    </source>
</evidence>
<keyword evidence="11" id="KW-0472">Membrane</keyword>
<evidence type="ECO:0000256" key="11">
    <source>
        <dbReference type="ARBA" id="ARBA00023136"/>
    </source>
</evidence>
<keyword evidence="5" id="KW-0812">Transmembrane</keyword>
<evidence type="ECO:0000256" key="1">
    <source>
        <dbReference type="ARBA" id="ARBA00004479"/>
    </source>
</evidence>
<dbReference type="InterPro" id="IPR017441">
    <property type="entry name" value="Protein_kinase_ATP_BS"/>
</dbReference>
<dbReference type="InterPro" id="IPR008271">
    <property type="entry name" value="Ser/Thr_kinase_AS"/>
</dbReference>
<evidence type="ECO:0000256" key="14">
    <source>
        <dbReference type="ARBA" id="ARBA00048679"/>
    </source>
</evidence>
<dbReference type="PANTHER" id="PTHR27009">
    <property type="entry name" value="RUST RESISTANCE KINASE LR10-RELATED"/>
    <property type="match status" value="1"/>
</dbReference>
<dbReference type="AlphaFoldDB" id="A0A9Q0GYA0"/>
<keyword evidence="12" id="KW-0325">Glycoprotein</keyword>
<feature type="domain" description="Protein kinase" evidence="17">
    <location>
        <begin position="2"/>
        <end position="173"/>
    </location>
</feature>
<organism evidence="18 19">
    <name type="scientific">Protea cynaroides</name>
    <dbReference type="NCBI Taxonomy" id="273540"/>
    <lineage>
        <taxon>Eukaryota</taxon>
        <taxon>Viridiplantae</taxon>
        <taxon>Streptophyta</taxon>
        <taxon>Embryophyta</taxon>
        <taxon>Tracheophyta</taxon>
        <taxon>Spermatophyta</taxon>
        <taxon>Magnoliopsida</taxon>
        <taxon>Proteales</taxon>
        <taxon>Proteaceae</taxon>
        <taxon>Protea</taxon>
    </lineage>
</organism>
<keyword evidence="3 16" id="KW-0723">Serine/threonine-protein kinase</keyword>
<accession>A0A9Q0GYA0</accession>
<dbReference type="GO" id="GO:0016020">
    <property type="term" value="C:membrane"/>
    <property type="evidence" value="ECO:0007669"/>
    <property type="project" value="UniProtKB-SubCell"/>
</dbReference>
<evidence type="ECO:0000256" key="16">
    <source>
        <dbReference type="RuleBase" id="RU000304"/>
    </source>
</evidence>
<keyword evidence="19" id="KW-1185">Reference proteome</keyword>
<dbReference type="InterPro" id="IPR045874">
    <property type="entry name" value="LRK10/LRL21-25-like"/>
</dbReference>
<sequence>MTHFNEKLGQGSFGSIYKGKLRSGNLVAIKMLAKSKGNGQDFINEVATVERIHHVNVVRLIGFCFEKSERALGYDFMPNESLDKFIFTQEQTRISLIWENMYKIASRIAHGIEYLHRGCDMQILHFDIKPHNVFLDEDLSPKILDFGLAKLYLTTDNTVSLTAAKRTIGFITP</sequence>
<evidence type="ECO:0000256" key="7">
    <source>
        <dbReference type="ARBA" id="ARBA00022741"/>
    </source>
</evidence>
<dbReference type="Gene3D" id="3.30.200.20">
    <property type="entry name" value="Phosphorylase Kinase, domain 1"/>
    <property type="match status" value="1"/>
</dbReference>
<dbReference type="EC" id="2.7.11.1" evidence="2"/>
<dbReference type="FunFam" id="1.10.510.10:FF:001023">
    <property type="entry name" value="Os07g0541700 protein"/>
    <property type="match status" value="1"/>
</dbReference>
<dbReference type="EMBL" id="JAMYWD010000011">
    <property type="protein sequence ID" value="KAJ4955770.1"/>
    <property type="molecule type" value="Genomic_DNA"/>
</dbReference>
<dbReference type="Pfam" id="PF00069">
    <property type="entry name" value="Pkinase"/>
    <property type="match status" value="1"/>
</dbReference>
<comment type="catalytic activity">
    <reaction evidence="14">
        <text>L-seryl-[protein] + ATP = O-phospho-L-seryl-[protein] + ADP + H(+)</text>
        <dbReference type="Rhea" id="RHEA:17989"/>
        <dbReference type="Rhea" id="RHEA-COMP:9863"/>
        <dbReference type="Rhea" id="RHEA-COMP:11604"/>
        <dbReference type="ChEBI" id="CHEBI:15378"/>
        <dbReference type="ChEBI" id="CHEBI:29999"/>
        <dbReference type="ChEBI" id="CHEBI:30616"/>
        <dbReference type="ChEBI" id="CHEBI:83421"/>
        <dbReference type="ChEBI" id="CHEBI:456216"/>
        <dbReference type="EC" id="2.7.11.1"/>
    </reaction>
</comment>
<dbReference type="InterPro" id="IPR000719">
    <property type="entry name" value="Prot_kinase_dom"/>
</dbReference>
<evidence type="ECO:0000256" key="2">
    <source>
        <dbReference type="ARBA" id="ARBA00012513"/>
    </source>
</evidence>
<dbReference type="SMART" id="SM00220">
    <property type="entry name" value="S_TKc"/>
    <property type="match status" value="1"/>
</dbReference>
<dbReference type="GO" id="GO:0004674">
    <property type="term" value="F:protein serine/threonine kinase activity"/>
    <property type="evidence" value="ECO:0007669"/>
    <property type="project" value="UniProtKB-KW"/>
</dbReference>
<proteinExistence type="inferred from homology"/>
<comment type="caution">
    <text evidence="18">The sequence shown here is derived from an EMBL/GenBank/DDBJ whole genome shotgun (WGS) entry which is preliminary data.</text>
</comment>
<dbReference type="PROSITE" id="PS50011">
    <property type="entry name" value="PROTEIN_KINASE_DOM"/>
    <property type="match status" value="1"/>
</dbReference>
<comment type="similarity">
    <text evidence="16">Belongs to the protein kinase superfamily.</text>
</comment>
<keyword evidence="7 15" id="KW-0547">Nucleotide-binding</keyword>
<gene>
    <name evidence="18" type="ORF">NE237_012553</name>
</gene>
<dbReference type="Gene3D" id="1.10.510.10">
    <property type="entry name" value="Transferase(Phosphotransferase) domain 1"/>
    <property type="match status" value="1"/>
</dbReference>
<protein>
    <recommendedName>
        <fullName evidence="2">non-specific serine/threonine protein kinase</fullName>
        <ecNumber evidence="2">2.7.11.1</ecNumber>
    </recommendedName>
</protein>
<dbReference type="PROSITE" id="PS00107">
    <property type="entry name" value="PROTEIN_KINASE_ATP"/>
    <property type="match status" value="1"/>
</dbReference>
<dbReference type="OrthoDB" id="544400at2759"/>
<keyword evidence="8" id="KW-0418">Kinase</keyword>
<feature type="binding site" evidence="15">
    <location>
        <position position="30"/>
    </location>
    <ligand>
        <name>ATP</name>
        <dbReference type="ChEBI" id="CHEBI:30616"/>
    </ligand>
</feature>
<reference evidence="18" key="1">
    <citation type="journal article" date="2023" name="Plant J.">
        <title>The genome of the king protea, Protea cynaroides.</title>
        <authorList>
            <person name="Chang J."/>
            <person name="Duong T.A."/>
            <person name="Schoeman C."/>
            <person name="Ma X."/>
            <person name="Roodt D."/>
            <person name="Barker N."/>
            <person name="Li Z."/>
            <person name="Van de Peer Y."/>
            <person name="Mizrachi E."/>
        </authorList>
    </citation>
    <scope>NUCLEOTIDE SEQUENCE</scope>
    <source>
        <tissue evidence="18">Young leaves</tissue>
    </source>
</reference>
<keyword evidence="9 15" id="KW-0067">ATP-binding</keyword>
<dbReference type="InterPro" id="IPR011009">
    <property type="entry name" value="Kinase-like_dom_sf"/>
</dbReference>
<keyword evidence="4" id="KW-0808">Transferase</keyword>
<evidence type="ECO:0000256" key="5">
    <source>
        <dbReference type="ARBA" id="ARBA00022692"/>
    </source>
</evidence>
<dbReference type="PROSITE" id="PS00108">
    <property type="entry name" value="PROTEIN_KINASE_ST"/>
    <property type="match status" value="1"/>
</dbReference>
<evidence type="ECO:0000256" key="3">
    <source>
        <dbReference type="ARBA" id="ARBA00022527"/>
    </source>
</evidence>
<evidence type="ECO:0000313" key="18">
    <source>
        <dbReference type="EMBL" id="KAJ4955770.1"/>
    </source>
</evidence>
<dbReference type="GO" id="GO:0005524">
    <property type="term" value="F:ATP binding"/>
    <property type="evidence" value="ECO:0007669"/>
    <property type="project" value="UniProtKB-UniRule"/>
</dbReference>
<evidence type="ECO:0000256" key="6">
    <source>
        <dbReference type="ARBA" id="ARBA00022729"/>
    </source>
</evidence>
<evidence type="ECO:0000313" key="19">
    <source>
        <dbReference type="Proteomes" id="UP001141806"/>
    </source>
</evidence>